<dbReference type="InterPro" id="IPR001030">
    <property type="entry name" value="Acoase/IPM_deHydtase_lsu_aba"/>
</dbReference>
<dbReference type="Gene3D" id="3.30.499.10">
    <property type="entry name" value="Aconitase, domain 3"/>
    <property type="match status" value="2"/>
</dbReference>
<accession>A0A1K2I0W1</accession>
<comment type="subunit">
    <text evidence="1">Heterodimer of LeuC and LeuD.</text>
</comment>
<dbReference type="GO" id="GO:0043436">
    <property type="term" value="P:oxoacid metabolic process"/>
    <property type="evidence" value="ECO:0007669"/>
    <property type="project" value="UniProtKB-ARBA"/>
</dbReference>
<evidence type="ECO:0000259" key="6">
    <source>
        <dbReference type="Pfam" id="PF00330"/>
    </source>
</evidence>
<dbReference type="STRING" id="665118.SAMN02983003_2584"/>
<dbReference type="PANTHER" id="PTHR43822:SF2">
    <property type="entry name" value="HOMOACONITASE, MITOCHONDRIAL"/>
    <property type="match status" value="1"/>
</dbReference>
<dbReference type="RefSeq" id="WP_072343622.1">
    <property type="nucleotide sequence ID" value="NZ_FPKU01000002.1"/>
</dbReference>
<dbReference type="EMBL" id="FPKU01000002">
    <property type="protein sequence ID" value="SFZ85420.1"/>
    <property type="molecule type" value="Genomic_DNA"/>
</dbReference>
<evidence type="ECO:0000256" key="1">
    <source>
        <dbReference type="ARBA" id="ARBA00011271"/>
    </source>
</evidence>
<feature type="domain" description="Aconitase/3-isopropylmalate dehydratase large subunit alpha/beta/alpha" evidence="6">
    <location>
        <begin position="55"/>
        <end position="291"/>
    </location>
</feature>
<name>A0A1K2I0W1_9HYPH</name>
<evidence type="ECO:0000256" key="5">
    <source>
        <dbReference type="ARBA" id="ARBA00023239"/>
    </source>
</evidence>
<keyword evidence="2" id="KW-0479">Metal-binding</keyword>
<dbReference type="InterPro" id="IPR050067">
    <property type="entry name" value="IPM_dehydratase_rel_enz"/>
</dbReference>
<feature type="domain" description="Aconitase/3-isopropylmalate dehydratase large subunit alpha/beta/alpha" evidence="6">
    <location>
        <begin position="292"/>
        <end position="414"/>
    </location>
</feature>
<dbReference type="GO" id="GO:0051536">
    <property type="term" value="F:iron-sulfur cluster binding"/>
    <property type="evidence" value="ECO:0007669"/>
    <property type="project" value="UniProtKB-KW"/>
</dbReference>
<dbReference type="PANTHER" id="PTHR43822">
    <property type="entry name" value="HOMOACONITASE, MITOCHONDRIAL-RELATED"/>
    <property type="match status" value="1"/>
</dbReference>
<proteinExistence type="predicted"/>
<evidence type="ECO:0000256" key="4">
    <source>
        <dbReference type="ARBA" id="ARBA00023014"/>
    </source>
</evidence>
<organism evidence="7 8">
    <name type="scientific">Devosia enhydra</name>
    <dbReference type="NCBI Taxonomy" id="665118"/>
    <lineage>
        <taxon>Bacteria</taxon>
        <taxon>Pseudomonadati</taxon>
        <taxon>Pseudomonadota</taxon>
        <taxon>Alphaproteobacteria</taxon>
        <taxon>Hyphomicrobiales</taxon>
        <taxon>Devosiaceae</taxon>
        <taxon>Devosia</taxon>
    </lineage>
</organism>
<dbReference type="AlphaFoldDB" id="A0A1K2I0W1"/>
<dbReference type="InterPro" id="IPR036008">
    <property type="entry name" value="Aconitase_4Fe-4S_dom"/>
</dbReference>
<dbReference type="Pfam" id="PF00330">
    <property type="entry name" value="Aconitase"/>
    <property type="match status" value="2"/>
</dbReference>
<dbReference type="GO" id="GO:0016829">
    <property type="term" value="F:lyase activity"/>
    <property type="evidence" value="ECO:0007669"/>
    <property type="project" value="UniProtKB-KW"/>
</dbReference>
<dbReference type="PRINTS" id="PR00415">
    <property type="entry name" value="ACONITASE"/>
</dbReference>
<dbReference type="InterPro" id="IPR015931">
    <property type="entry name" value="Acnase/IPM_dHydase_lsu_aba_1/3"/>
</dbReference>
<dbReference type="NCBIfam" id="NF001614">
    <property type="entry name" value="PRK00402.1"/>
    <property type="match status" value="1"/>
</dbReference>
<keyword evidence="4" id="KW-0411">Iron-sulfur</keyword>
<keyword evidence="8" id="KW-1185">Reference proteome</keyword>
<dbReference type="SUPFAM" id="SSF53732">
    <property type="entry name" value="Aconitase iron-sulfur domain"/>
    <property type="match status" value="1"/>
</dbReference>
<keyword evidence="3" id="KW-0408">Iron</keyword>
<reference evidence="7 8" key="1">
    <citation type="submission" date="2016-11" db="EMBL/GenBank/DDBJ databases">
        <authorList>
            <person name="Jaros S."/>
            <person name="Januszkiewicz K."/>
            <person name="Wedrychowicz H."/>
        </authorList>
    </citation>
    <scope>NUCLEOTIDE SEQUENCE [LARGE SCALE GENOMIC DNA]</scope>
    <source>
        <strain evidence="7 8">ATCC 23634</strain>
    </source>
</reference>
<protein>
    <submittedName>
        <fullName evidence="7">3-isopropylmalate/(R)-2-methylmalate dehydratase large subunit</fullName>
    </submittedName>
</protein>
<evidence type="ECO:0000313" key="8">
    <source>
        <dbReference type="Proteomes" id="UP000183447"/>
    </source>
</evidence>
<evidence type="ECO:0000256" key="2">
    <source>
        <dbReference type="ARBA" id="ARBA00022723"/>
    </source>
</evidence>
<evidence type="ECO:0000313" key="7">
    <source>
        <dbReference type="EMBL" id="SFZ85420.1"/>
    </source>
</evidence>
<keyword evidence="5" id="KW-0456">Lyase</keyword>
<dbReference type="Proteomes" id="UP000183447">
    <property type="component" value="Unassembled WGS sequence"/>
</dbReference>
<dbReference type="GO" id="GO:0046872">
    <property type="term" value="F:metal ion binding"/>
    <property type="evidence" value="ECO:0007669"/>
    <property type="project" value="UniProtKB-KW"/>
</dbReference>
<sequence>MGYTATEKIIARACGRAAVRPGEVVYPSPDQVIVHDGYIANSRQTLDELGITEVFDRDRVLLVVDHAVTYSNLIQAERGAAIRRAVKHWGVRDFYDAGRGGQGHVLPMEQGYVLPGDFVFANDMHSSNNGAVGALAMRTGTEIICVLATGTMWIEVPRTILVTLDGRLQPGVFPRDIGFKVARDFTNGTYGCDWDYRVIEFAGEAIDRMSVDERVPLCNTLTEIGTATAFFAPSPAIVAEARIVARRPFEPVYSDPDAEYEARLTLDLDSLAPQVSLPGSPDNAVDIATVVGQPVDHAQIGSCGSSMYEDMEVAGHVLRGRKVSPGTRLYVTPGTVDITKRMTASGLMQVFQDAGAMILPPGCGPCAGGQMAQLAAGEVSLSTGATNGRGRMGSPESSIYLASPATVALSAITGRITDPRSEKQLWA</sequence>
<evidence type="ECO:0000256" key="3">
    <source>
        <dbReference type="ARBA" id="ARBA00023004"/>
    </source>
</evidence>
<gene>
    <name evidence="7" type="ORF">SAMN02983003_2584</name>
</gene>